<evidence type="ECO:0000256" key="1">
    <source>
        <dbReference type="SAM" id="Coils"/>
    </source>
</evidence>
<keyword evidence="2" id="KW-1133">Transmembrane helix</keyword>
<dbReference type="InParanoid" id="G3HN08"/>
<dbReference type="Proteomes" id="UP000001075">
    <property type="component" value="Unassembled WGS sequence"/>
</dbReference>
<keyword evidence="2" id="KW-0812">Transmembrane</keyword>
<name>G3HN08_CRIGR</name>
<evidence type="ECO:0000313" key="4">
    <source>
        <dbReference type="Proteomes" id="UP000001075"/>
    </source>
</evidence>
<dbReference type="AlphaFoldDB" id="G3HN08"/>
<feature type="transmembrane region" description="Helical" evidence="2">
    <location>
        <begin position="12"/>
        <end position="34"/>
    </location>
</feature>
<accession>G3HN08</accession>
<dbReference type="InterPro" id="IPR039689">
    <property type="entry name" value="CD72"/>
</dbReference>
<organism evidence="3 4">
    <name type="scientific">Cricetulus griseus</name>
    <name type="common">Chinese hamster</name>
    <name type="synonym">Cricetulus barabensis griseus</name>
    <dbReference type="NCBI Taxonomy" id="10029"/>
    <lineage>
        <taxon>Eukaryota</taxon>
        <taxon>Metazoa</taxon>
        <taxon>Chordata</taxon>
        <taxon>Craniata</taxon>
        <taxon>Vertebrata</taxon>
        <taxon>Euteleostomi</taxon>
        <taxon>Mammalia</taxon>
        <taxon>Eutheria</taxon>
        <taxon>Euarchontoglires</taxon>
        <taxon>Glires</taxon>
        <taxon>Rodentia</taxon>
        <taxon>Myomorpha</taxon>
        <taxon>Muroidea</taxon>
        <taxon>Cricetidae</taxon>
        <taxon>Cricetinae</taxon>
        <taxon>Cricetulus</taxon>
    </lineage>
</organism>
<gene>
    <name evidence="3" type="ORF">I79_012138</name>
</gene>
<dbReference type="EMBL" id="JH000529">
    <property type="protein sequence ID" value="EGW07886.1"/>
    <property type="molecule type" value="Genomic_DNA"/>
</dbReference>
<proteinExistence type="predicted"/>
<evidence type="ECO:0000313" key="3">
    <source>
        <dbReference type="EMBL" id="EGW07886.1"/>
    </source>
</evidence>
<dbReference type="PaxDb" id="10029-XP_007625376.1"/>
<protein>
    <submittedName>
        <fullName evidence="3">B-cell differentiation antigen CD72</fullName>
    </submittedName>
</protein>
<dbReference type="PANTHER" id="PTHR15028">
    <property type="entry name" value="CD72-RELATED"/>
    <property type="match status" value="1"/>
</dbReference>
<dbReference type="GO" id="GO:0004888">
    <property type="term" value="F:transmembrane signaling receptor activity"/>
    <property type="evidence" value="ECO:0007669"/>
    <property type="project" value="InterPro"/>
</dbReference>
<sequence length="340" mass="37663">LTSAGIPSITFAWGLWALLGLVTVLLLILLAALLSQWTSRRSRSLEGQERSGGSVEEIPLYGNLHYLQTGRLSQEPRPEQQDPSSGGPARLEDLEAEVPKAMADAITYADLRFVKVPLKNSISNHLGQDCEAYEDGELTYENVQVSPVPGGPSGLSSPARVDKAGPTVGLQYFLLGLLLACLMLGVAAICLGVRYLQVSQQFRQVTRILEATNSTLWQQLRQKTAQLGQKEVDLQESQTKLTLSQSTLQEKQKIHEATEQQLQACQSEGQRTKENLEREEQRRRDLNQRLIKVQDTLRSRLSCSSGIFWEVSGRWGRPPVRDGLNPGVSSDWVCLVLSSQ</sequence>
<keyword evidence="2" id="KW-0472">Membrane</keyword>
<feature type="non-terminal residue" evidence="3">
    <location>
        <position position="1"/>
    </location>
</feature>
<reference evidence="4" key="1">
    <citation type="journal article" date="2011" name="Nat. Biotechnol.">
        <title>The genomic sequence of the Chinese hamster ovary (CHO)-K1 cell line.</title>
        <authorList>
            <person name="Xu X."/>
            <person name="Nagarajan H."/>
            <person name="Lewis N.E."/>
            <person name="Pan S."/>
            <person name="Cai Z."/>
            <person name="Liu X."/>
            <person name="Chen W."/>
            <person name="Xie M."/>
            <person name="Wang W."/>
            <person name="Hammond S."/>
            <person name="Andersen M.R."/>
            <person name="Neff N."/>
            <person name="Passarelli B."/>
            <person name="Koh W."/>
            <person name="Fan H.C."/>
            <person name="Wang J."/>
            <person name="Gui Y."/>
            <person name="Lee K.H."/>
            <person name="Betenbaugh M.J."/>
            <person name="Quake S.R."/>
            <person name="Famili I."/>
            <person name="Palsson B.O."/>
            <person name="Wang J."/>
        </authorList>
    </citation>
    <scope>NUCLEOTIDE SEQUENCE [LARGE SCALE GENOMIC DNA]</scope>
    <source>
        <strain evidence="4">CHO K1 cell line</strain>
    </source>
</reference>
<dbReference type="GlyGen" id="G3HN08">
    <property type="glycosylation" value="1 site"/>
</dbReference>
<dbReference type="PANTHER" id="PTHR15028:SF6">
    <property type="entry name" value="B-CELL DIFFERENTIATION ANTIGEN CD72"/>
    <property type="match status" value="1"/>
</dbReference>
<dbReference type="STRING" id="10029.G3HN08"/>
<keyword evidence="1" id="KW-0175">Coiled coil</keyword>
<dbReference type="GO" id="GO:0005886">
    <property type="term" value="C:plasma membrane"/>
    <property type="evidence" value="ECO:0007669"/>
    <property type="project" value="InterPro"/>
</dbReference>
<feature type="transmembrane region" description="Helical" evidence="2">
    <location>
        <begin position="172"/>
        <end position="196"/>
    </location>
</feature>
<feature type="coiled-coil region" evidence="1">
    <location>
        <begin position="248"/>
        <end position="296"/>
    </location>
</feature>
<evidence type="ECO:0000256" key="2">
    <source>
        <dbReference type="SAM" id="Phobius"/>
    </source>
</evidence>
<dbReference type="eggNOG" id="ENOG502S87Q">
    <property type="taxonomic scope" value="Eukaryota"/>
</dbReference>